<dbReference type="Pfam" id="PF02518">
    <property type="entry name" value="HATPase_c"/>
    <property type="match status" value="1"/>
</dbReference>
<dbReference type="GO" id="GO:0004673">
    <property type="term" value="F:protein histidine kinase activity"/>
    <property type="evidence" value="ECO:0007669"/>
    <property type="project" value="UniProtKB-EC"/>
</dbReference>
<dbReference type="OrthoDB" id="9786919at2"/>
<keyword evidence="3" id="KW-0597">Phosphoprotein</keyword>
<keyword evidence="4" id="KW-0808">Transferase</keyword>
<dbReference type="STRING" id="42256.RradSPS_2423"/>
<dbReference type="InterPro" id="IPR005467">
    <property type="entry name" value="His_kinase_dom"/>
</dbReference>
<evidence type="ECO:0000256" key="1">
    <source>
        <dbReference type="ARBA" id="ARBA00000085"/>
    </source>
</evidence>
<comment type="catalytic activity">
    <reaction evidence="1">
        <text>ATP + protein L-histidine = ADP + protein N-phospho-L-histidine.</text>
        <dbReference type="EC" id="2.7.13.3"/>
    </reaction>
</comment>
<gene>
    <name evidence="8" type="ORF">RradSPS_2423</name>
    <name evidence="9" type="ORF">SIL72_13865</name>
</gene>
<dbReference type="GO" id="GO:0005524">
    <property type="term" value="F:ATP binding"/>
    <property type="evidence" value="ECO:0007669"/>
    <property type="project" value="UniProtKB-KW"/>
</dbReference>
<evidence type="ECO:0000313" key="10">
    <source>
        <dbReference type="Proteomes" id="UP000025229"/>
    </source>
</evidence>
<keyword evidence="5 8" id="KW-0418">Kinase</keyword>
<sequence length="163" mass="18020">MTVLARMRRVARERGVSLNWRRFGRTAQFAIPGNETQLVSMFTNLVDNAVKYTPPGGVVEVTVGVCEEDCGPDGRREVFVRVSDTGVGIPAESLERIFERFYRVDKGRSKGTGGTGLGLSIVRHIVENHGGRITVESEVEKGSTFTVYLPRSEERFQAETGRG</sequence>
<dbReference type="KEGG" id="rrd:RradSPS_2423"/>
<reference evidence="9" key="2">
    <citation type="submission" date="2023-11" db="EMBL/GenBank/DDBJ databases">
        <title>MicrobeMod: A computational toolkit for identifying prokaryotic methylation and restriction-modification with nanopore sequencing.</title>
        <authorList>
            <person name="Crits-Christoph A."/>
            <person name="Kang S.C."/>
            <person name="Lee H."/>
            <person name="Ostrov N."/>
        </authorList>
    </citation>
    <scope>NUCLEOTIDE SEQUENCE</scope>
    <source>
        <strain evidence="9">ATCC 51242</strain>
    </source>
</reference>
<dbReference type="Gene3D" id="3.30.565.10">
    <property type="entry name" value="Histidine kinase-like ATPase, C-terminal domain"/>
    <property type="match status" value="1"/>
</dbReference>
<dbReference type="PRINTS" id="PR00344">
    <property type="entry name" value="BCTRLSENSOR"/>
</dbReference>
<name>A0A023X669_RUBRA</name>
<dbReference type="FunFam" id="3.30.565.10:FF:000006">
    <property type="entry name" value="Sensor histidine kinase WalK"/>
    <property type="match status" value="1"/>
</dbReference>
<keyword evidence="9" id="KW-0067">ATP-binding</keyword>
<dbReference type="EMBL" id="JAWXXX010000001">
    <property type="protein sequence ID" value="MDX5895109.1"/>
    <property type="molecule type" value="Genomic_DNA"/>
</dbReference>
<feature type="domain" description="Histidine kinase" evidence="7">
    <location>
        <begin position="1"/>
        <end position="153"/>
    </location>
</feature>
<evidence type="ECO:0000256" key="2">
    <source>
        <dbReference type="ARBA" id="ARBA00012438"/>
    </source>
</evidence>
<dbReference type="InterPro" id="IPR036890">
    <property type="entry name" value="HATPase_C_sf"/>
</dbReference>
<dbReference type="InterPro" id="IPR004358">
    <property type="entry name" value="Sig_transdc_His_kin-like_C"/>
</dbReference>
<evidence type="ECO:0000256" key="4">
    <source>
        <dbReference type="ARBA" id="ARBA00022679"/>
    </source>
</evidence>
<dbReference type="EMBL" id="CP007514">
    <property type="protein sequence ID" value="AHY47706.1"/>
    <property type="molecule type" value="Genomic_DNA"/>
</dbReference>
<evidence type="ECO:0000313" key="8">
    <source>
        <dbReference type="EMBL" id="AHY47706.1"/>
    </source>
</evidence>
<dbReference type="RefSeq" id="WP_051589782.1">
    <property type="nucleotide sequence ID" value="NZ_CP007514.1"/>
</dbReference>
<reference evidence="8 10" key="1">
    <citation type="submission" date="2014-03" db="EMBL/GenBank/DDBJ databases">
        <title>Complete genome sequence of the Radio-Resistant Rubrobacter radiotolerans RSPS-4.</title>
        <authorList>
            <person name="Egas C.C."/>
            <person name="Barroso C.C."/>
            <person name="Froufe H.J.C."/>
            <person name="Pacheco J.J."/>
            <person name="Albuquerque L.L."/>
            <person name="da Costa M.M.S."/>
        </authorList>
    </citation>
    <scope>NUCLEOTIDE SEQUENCE [LARGE SCALE GENOMIC DNA]</scope>
    <source>
        <strain evidence="8 10">RSPS-4</strain>
    </source>
</reference>
<organism evidence="8 10">
    <name type="scientific">Rubrobacter radiotolerans</name>
    <name type="common">Arthrobacter radiotolerans</name>
    <dbReference type="NCBI Taxonomy" id="42256"/>
    <lineage>
        <taxon>Bacteria</taxon>
        <taxon>Bacillati</taxon>
        <taxon>Actinomycetota</taxon>
        <taxon>Rubrobacteria</taxon>
        <taxon>Rubrobacterales</taxon>
        <taxon>Rubrobacteraceae</taxon>
        <taxon>Rubrobacter</taxon>
    </lineage>
</organism>
<dbReference type="AlphaFoldDB" id="A0A023X669"/>
<evidence type="ECO:0000256" key="3">
    <source>
        <dbReference type="ARBA" id="ARBA00022553"/>
    </source>
</evidence>
<evidence type="ECO:0000313" key="9">
    <source>
        <dbReference type="EMBL" id="MDX5895109.1"/>
    </source>
</evidence>
<dbReference type="PANTHER" id="PTHR43711">
    <property type="entry name" value="TWO-COMPONENT HISTIDINE KINASE"/>
    <property type="match status" value="1"/>
</dbReference>
<evidence type="ECO:0000259" key="7">
    <source>
        <dbReference type="PROSITE" id="PS50109"/>
    </source>
</evidence>
<dbReference type="CDD" id="cd00075">
    <property type="entry name" value="HATPase"/>
    <property type="match status" value="1"/>
</dbReference>
<dbReference type="Proteomes" id="UP001281130">
    <property type="component" value="Unassembled WGS sequence"/>
</dbReference>
<accession>A0A023X669</accession>
<proteinExistence type="predicted"/>
<dbReference type="InterPro" id="IPR003594">
    <property type="entry name" value="HATPase_dom"/>
</dbReference>
<keyword evidence="6" id="KW-0902">Two-component regulatory system</keyword>
<dbReference type="SMART" id="SM00387">
    <property type="entry name" value="HATPase_c"/>
    <property type="match status" value="1"/>
</dbReference>
<protein>
    <recommendedName>
        <fullName evidence="2">histidine kinase</fullName>
        <ecNumber evidence="2">2.7.13.3</ecNumber>
    </recommendedName>
</protein>
<dbReference type="EC" id="2.7.13.3" evidence="2"/>
<dbReference type="eggNOG" id="COG5002">
    <property type="taxonomic scope" value="Bacteria"/>
</dbReference>
<dbReference type="PANTHER" id="PTHR43711:SF1">
    <property type="entry name" value="HISTIDINE KINASE 1"/>
    <property type="match status" value="1"/>
</dbReference>
<evidence type="ECO:0000256" key="6">
    <source>
        <dbReference type="ARBA" id="ARBA00023012"/>
    </source>
</evidence>
<dbReference type="InterPro" id="IPR050736">
    <property type="entry name" value="Sensor_HK_Regulatory"/>
</dbReference>
<keyword evidence="10" id="KW-1185">Reference proteome</keyword>
<dbReference type="PROSITE" id="PS50109">
    <property type="entry name" value="HIS_KIN"/>
    <property type="match status" value="1"/>
</dbReference>
<dbReference type="GO" id="GO:0000160">
    <property type="term" value="P:phosphorelay signal transduction system"/>
    <property type="evidence" value="ECO:0007669"/>
    <property type="project" value="UniProtKB-KW"/>
</dbReference>
<dbReference type="SUPFAM" id="SSF55874">
    <property type="entry name" value="ATPase domain of HSP90 chaperone/DNA topoisomerase II/histidine kinase"/>
    <property type="match status" value="1"/>
</dbReference>
<dbReference type="HOGENOM" id="CLU_000445_89_31_11"/>
<evidence type="ECO:0000256" key="5">
    <source>
        <dbReference type="ARBA" id="ARBA00022777"/>
    </source>
</evidence>
<dbReference type="Proteomes" id="UP000025229">
    <property type="component" value="Chromosome"/>
</dbReference>
<keyword evidence="9" id="KW-0547">Nucleotide-binding</keyword>